<evidence type="ECO:0000256" key="5">
    <source>
        <dbReference type="ARBA" id="ARBA00023136"/>
    </source>
</evidence>
<feature type="domain" description="GtrA/DPMS transmembrane" evidence="7">
    <location>
        <begin position="11"/>
        <end position="122"/>
    </location>
</feature>
<feature type="transmembrane region" description="Helical" evidence="6">
    <location>
        <begin position="12"/>
        <end position="34"/>
    </location>
</feature>
<dbReference type="Proteomes" id="UP000755551">
    <property type="component" value="Unassembled WGS sequence"/>
</dbReference>
<name>A0ABS6M7N6_9GAMM</name>
<comment type="subcellular location">
    <subcellularLocation>
        <location evidence="1">Membrane</location>
        <topology evidence="1">Multi-pass membrane protein</topology>
    </subcellularLocation>
</comment>
<evidence type="ECO:0000256" key="4">
    <source>
        <dbReference type="ARBA" id="ARBA00022989"/>
    </source>
</evidence>
<accession>A0ABS6M7N6</accession>
<reference evidence="8 9" key="1">
    <citation type="submission" date="2021-06" db="EMBL/GenBank/DDBJ databases">
        <title>Bacterium isolated from marine sediment.</title>
        <authorList>
            <person name="Zhu K.-L."/>
            <person name="Du Z.-J."/>
            <person name="Liang Q.-Y."/>
        </authorList>
    </citation>
    <scope>NUCLEOTIDE SEQUENCE [LARGE SCALE GENOMIC DNA]</scope>
    <source>
        <strain evidence="8 9">A346</strain>
    </source>
</reference>
<dbReference type="InterPro" id="IPR007267">
    <property type="entry name" value="GtrA_DPMS_TM"/>
</dbReference>
<feature type="transmembrane region" description="Helical" evidence="6">
    <location>
        <begin position="73"/>
        <end position="93"/>
    </location>
</feature>
<dbReference type="RefSeq" id="WP_217333722.1">
    <property type="nucleotide sequence ID" value="NZ_JAHQZT010000003.1"/>
</dbReference>
<comment type="similarity">
    <text evidence="2">Belongs to the GtrA family.</text>
</comment>
<protein>
    <submittedName>
        <fullName evidence="8">GtrA family protein</fullName>
    </submittedName>
</protein>
<dbReference type="PANTHER" id="PTHR38459:SF1">
    <property type="entry name" value="PROPHAGE BACTOPRENOL-LINKED GLUCOSE TRANSLOCASE HOMOLOG"/>
    <property type="match status" value="1"/>
</dbReference>
<proteinExistence type="inferred from homology"/>
<evidence type="ECO:0000313" key="8">
    <source>
        <dbReference type="EMBL" id="MBV0932293.1"/>
    </source>
</evidence>
<evidence type="ECO:0000256" key="6">
    <source>
        <dbReference type="SAM" id="Phobius"/>
    </source>
</evidence>
<gene>
    <name evidence="8" type="ORF">KTN04_02940</name>
</gene>
<evidence type="ECO:0000256" key="3">
    <source>
        <dbReference type="ARBA" id="ARBA00022692"/>
    </source>
</evidence>
<dbReference type="Pfam" id="PF04138">
    <property type="entry name" value="GtrA_DPMS_TM"/>
    <property type="match status" value="1"/>
</dbReference>
<keyword evidence="4 6" id="KW-1133">Transmembrane helix</keyword>
<dbReference type="InterPro" id="IPR051401">
    <property type="entry name" value="GtrA_CellWall_Glycosyl"/>
</dbReference>
<keyword evidence="9" id="KW-1185">Reference proteome</keyword>
<keyword evidence="5 6" id="KW-0472">Membrane</keyword>
<organism evidence="8 9">
    <name type="scientific">Marinobacterium weihaiense</name>
    <dbReference type="NCBI Taxonomy" id="2851016"/>
    <lineage>
        <taxon>Bacteria</taxon>
        <taxon>Pseudomonadati</taxon>
        <taxon>Pseudomonadota</taxon>
        <taxon>Gammaproteobacteria</taxon>
        <taxon>Oceanospirillales</taxon>
        <taxon>Oceanospirillaceae</taxon>
        <taxon>Marinobacterium</taxon>
    </lineage>
</organism>
<evidence type="ECO:0000256" key="1">
    <source>
        <dbReference type="ARBA" id="ARBA00004141"/>
    </source>
</evidence>
<keyword evidence="3 6" id="KW-0812">Transmembrane</keyword>
<dbReference type="PANTHER" id="PTHR38459">
    <property type="entry name" value="PROPHAGE BACTOPRENOL-LINKED GLUCOSE TRANSLOCASE HOMOLOG"/>
    <property type="match status" value="1"/>
</dbReference>
<comment type="caution">
    <text evidence="8">The sequence shown here is derived from an EMBL/GenBank/DDBJ whole genome shotgun (WGS) entry which is preliminary data.</text>
</comment>
<evidence type="ECO:0000256" key="2">
    <source>
        <dbReference type="ARBA" id="ARBA00009399"/>
    </source>
</evidence>
<sequence>MIKHELGIVLRFGGVGGVATLVHLAVAWVALALYPQWSPLVANLVAFIAAFPVSFFGHRYLTFRTEGGAGRFLMLAAGGFCLNNGVLAVLITTLAVDGFVAIVLSTFTVPVLIYAGSRLWVFR</sequence>
<evidence type="ECO:0000313" key="9">
    <source>
        <dbReference type="Proteomes" id="UP000755551"/>
    </source>
</evidence>
<feature type="transmembrane region" description="Helical" evidence="6">
    <location>
        <begin position="40"/>
        <end position="61"/>
    </location>
</feature>
<dbReference type="EMBL" id="JAHQZT010000003">
    <property type="protein sequence ID" value="MBV0932293.1"/>
    <property type="molecule type" value="Genomic_DNA"/>
</dbReference>
<evidence type="ECO:0000259" key="7">
    <source>
        <dbReference type="Pfam" id="PF04138"/>
    </source>
</evidence>
<feature type="transmembrane region" description="Helical" evidence="6">
    <location>
        <begin position="99"/>
        <end position="121"/>
    </location>
</feature>